<comment type="caution">
    <text evidence="2">The sequence shown here is derived from an EMBL/GenBank/DDBJ whole genome shotgun (WGS) entry which is preliminary data.</text>
</comment>
<dbReference type="RefSeq" id="WP_201371304.1">
    <property type="nucleotide sequence ID" value="NZ_BNJG01000001.1"/>
</dbReference>
<evidence type="ECO:0000259" key="1">
    <source>
        <dbReference type="Pfam" id="PF13460"/>
    </source>
</evidence>
<dbReference type="InterPro" id="IPR016040">
    <property type="entry name" value="NAD(P)-bd_dom"/>
</dbReference>
<sequence>MAQFTGRVLVLGANGETGRQVVASLQAKHIPVRAVVRSAQKAAGLNSSNTEIVISEHLNEETLEDAMQGVSAVISTIGTRSMSDLELIEESEYTTVMHLITAAKATGIQQVVLCSSMSTNKPERIPPLTRVLRAKYKAEQALIASGLTYTIVHPGGLNNEPGGEDIFVAPHPLPTDGMISRQDAAEVLVQALLQPEALNKSVDVISLSGQGPATRPGLFRV</sequence>
<evidence type="ECO:0000313" key="3">
    <source>
        <dbReference type="Proteomes" id="UP000654345"/>
    </source>
</evidence>
<dbReference type="Pfam" id="PF13460">
    <property type="entry name" value="NAD_binding_10"/>
    <property type="match status" value="1"/>
</dbReference>
<protein>
    <submittedName>
        <fullName evidence="2">Epimerase</fullName>
    </submittedName>
</protein>
<dbReference type="PANTHER" id="PTHR15020:SF11">
    <property type="entry name" value="OS06G0360300 PROTEIN"/>
    <property type="match status" value="1"/>
</dbReference>
<accession>A0ABQ3UPL1</accession>
<dbReference type="CDD" id="cd05243">
    <property type="entry name" value="SDR_a5"/>
    <property type="match status" value="1"/>
</dbReference>
<name>A0ABQ3UPL1_9CHLR</name>
<dbReference type="EMBL" id="BNJG01000001">
    <property type="protein sequence ID" value="GHO54616.1"/>
    <property type="molecule type" value="Genomic_DNA"/>
</dbReference>
<dbReference type="PANTHER" id="PTHR15020">
    <property type="entry name" value="FLAVIN REDUCTASE-RELATED"/>
    <property type="match status" value="1"/>
</dbReference>
<dbReference type="InterPro" id="IPR036291">
    <property type="entry name" value="NAD(P)-bd_dom_sf"/>
</dbReference>
<dbReference type="Gene3D" id="3.40.50.720">
    <property type="entry name" value="NAD(P)-binding Rossmann-like Domain"/>
    <property type="match status" value="1"/>
</dbReference>
<evidence type="ECO:0000313" key="2">
    <source>
        <dbReference type="EMBL" id="GHO54616.1"/>
    </source>
</evidence>
<keyword evidence="3" id="KW-1185">Reference proteome</keyword>
<proteinExistence type="predicted"/>
<gene>
    <name evidence="2" type="primary">ycf39</name>
    <name evidence="2" type="ORF">KSB_30910</name>
</gene>
<dbReference type="SUPFAM" id="SSF51735">
    <property type="entry name" value="NAD(P)-binding Rossmann-fold domains"/>
    <property type="match status" value="1"/>
</dbReference>
<organism evidence="2 3">
    <name type="scientific">Ktedonobacter robiniae</name>
    <dbReference type="NCBI Taxonomy" id="2778365"/>
    <lineage>
        <taxon>Bacteria</taxon>
        <taxon>Bacillati</taxon>
        <taxon>Chloroflexota</taxon>
        <taxon>Ktedonobacteria</taxon>
        <taxon>Ktedonobacterales</taxon>
        <taxon>Ktedonobacteraceae</taxon>
        <taxon>Ktedonobacter</taxon>
    </lineage>
</organism>
<reference evidence="2 3" key="1">
    <citation type="journal article" date="2021" name="Int. J. Syst. Evol. Microbiol.">
        <title>Reticulibacter mediterranei gen. nov., sp. nov., within the new family Reticulibacteraceae fam. nov., and Ktedonospora formicarum gen. nov., sp. nov., Ktedonobacter robiniae sp. nov., Dictyobacter formicarum sp. nov. and Dictyobacter arantiisoli sp. nov., belonging to the class Ktedonobacteria.</title>
        <authorList>
            <person name="Yabe S."/>
            <person name="Zheng Y."/>
            <person name="Wang C.M."/>
            <person name="Sakai Y."/>
            <person name="Abe K."/>
            <person name="Yokota A."/>
            <person name="Donadio S."/>
            <person name="Cavaletti L."/>
            <person name="Monciardini P."/>
        </authorList>
    </citation>
    <scope>NUCLEOTIDE SEQUENCE [LARGE SCALE GENOMIC DNA]</scope>
    <source>
        <strain evidence="2 3">SOSP1-30</strain>
    </source>
</reference>
<feature type="domain" description="NAD(P)-binding" evidence="1">
    <location>
        <begin position="12"/>
        <end position="195"/>
    </location>
</feature>
<dbReference type="Proteomes" id="UP000654345">
    <property type="component" value="Unassembled WGS sequence"/>
</dbReference>